<keyword evidence="1" id="KW-0472">Membrane</keyword>
<protein>
    <recommendedName>
        <fullName evidence="4">Nitrogen fixation protein FixH</fullName>
    </recommendedName>
</protein>
<evidence type="ECO:0000256" key="1">
    <source>
        <dbReference type="SAM" id="Phobius"/>
    </source>
</evidence>
<gene>
    <name evidence="2" type="ORF">EDC61_101128</name>
</gene>
<keyword evidence="3" id="KW-1185">Reference proteome</keyword>
<dbReference type="InterPro" id="IPR008620">
    <property type="entry name" value="FixH"/>
</dbReference>
<accession>A0A4R3K114</accession>
<proteinExistence type="predicted"/>
<organism evidence="2 3">
    <name type="scientific">Sulfuritortus calidifontis</name>
    <dbReference type="NCBI Taxonomy" id="1914471"/>
    <lineage>
        <taxon>Bacteria</taxon>
        <taxon>Pseudomonadati</taxon>
        <taxon>Pseudomonadota</taxon>
        <taxon>Betaproteobacteria</taxon>
        <taxon>Nitrosomonadales</taxon>
        <taxon>Thiobacillaceae</taxon>
        <taxon>Sulfuritortus</taxon>
    </lineage>
</organism>
<dbReference type="OrthoDB" id="5295180at2"/>
<keyword evidence="1" id="KW-1133">Transmembrane helix</keyword>
<dbReference type="Proteomes" id="UP000295135">
    <property type="component" value="Unassembled WGS sequence"/>
</dbReference>
<name>A0A4R3K114_9PROT</name>
<evidence type="ECO:0008006" key="4">
    <source>
        <dbReference type="Google" id="ProtNLM"/>
    </source>
</evidence>
<feature type="transmembrane region" description="Helical" evidence="1">
    <location>
        <begin position="20"/>
        <end position="41"/>
    </location>
</feature>
<dbReference type="AlphaFoldDB" id="A0A4R3K114"/>
<keyword evidence="1" id="KW-0812">Transmembrane</keyword>
<reference evidence="2 3" key="1">
    <citation type="submission" date="2019-03" db="EMBL/GenBank/DDBJ databases">
        <title>Genomic Encyclopedia of Type Strains, Phase IV (KMG-IV): sequencing the most valuable type-strain genomes for metagenomic binning, comparative biology and taxonomic classification.</title>
        <authorList>
            <person name="Goeker M."/>
        </authorList>
    </citation>
    <scope>NUCLEOTIDE SEQUENCE [LARGE SCALE GENOMIC DNA]</scope>
    <source>
        <strain evidence="2 3">DSM 103923</strain>
    </source>
</reference>
<dbReference type="EMBL" id="SLZY01000001">
    <property type="protein sequence ID" value="TCS73906.1"/>
    <property type="molecule type" value="Genomic_DNA"/>
</dbReference>
<sequence>MSEPALIPEHKLPWWRHPWPWFLMALPMSAVIGGIVTIWLATSNADDLVSDDYYKDGLAIRQVVERDARAEQLGLSAKLDVQAGILKVNLGDKLPTSIGHLKLQLIHPTQAGQDITLTLKAVGKHEFITPLPALTAGRYQIRLEPPDRSWRLTGEWHSPFTDRLTLQAHL</sequence>
<dbReference type="RefSeq" id="WP_126459622.1">
    <property type="nucleotide sequence ID" value="NZ_AP018721.1"/>
</dbReference>
<dbReference type="Pfam" id="PF05751">
    <property type="entry name" value="FixH"/>
    <property type="match status" value="1"/>
</dbReference>
<comment type="caution">
    <text evidence="2">The sequence shown here is derived from an EMBL/GenBank/DDBJ whole genome shotgun (WGS) entry which is preliminary data.</text>
</comment>
<evidence type="ECO:0000313" key="3">
    <source>
        <dbReference type="Proteomes" id="UP000295135"/>
    </source>
</evidence>
<evidence type="ECO:0000313" key="2">
    <source>
        <dbReference type="EMBL" id="TCS73906.1"/>
    </source>
</evidence>